<dbReference type="InterPro" id="IPR016024">
    <property type="entry name" value="ARM-type_fold"/>
</dbReference>
<dbReference type="EMBL" id="GFXV01006136">
    <property type="protein sequence ID" value="MBW17941.1"/>
    <property type="molecule type" value="Transcribed_RNA"/>
</dbReference>
<dbReference type="Gene3D" id="1.25.10.10">
    <property type="entry name" value="Leucine-rich Repeat Variant"/>
    <property type="match status" value="2"/>
</dbReference>
<dbReference type="GO" id="GO:0002244">
    <property type="term" value="P:hematopoietic progenitor cell differentiation"/>
    <property type="evidence" value="ECO:0007669"/>
    <property type="project" value="TreeGrafter"/>
</dbReference>
<dbReference type="PANTHER" id="PTHR22895">
    <property type="entry name" value="ARMADILLO REPEAT-CONTAINING PROTEIN 6"/>
    <property type="match status" value="1"/>
</dbReference>
<name>A0A2H8TVV4_9HEMI</name>
<dbReference type="PANTHER" id="PTHR22895:SF0">
    <property type="entry name" value="ARMADILLO REPEAT-CONTAINING PROTEIN 6"/>
    <property type="match status" value="1"/>
</dbReference>
<organism evidence="3">
    <name type="scientific">Melanaphis sacchari</name>
    <dbReference type="NCBI Taxonomy" id="742174"/>
    <lineage>
        <taxon>Eukaryota</taxon>
        <taxon>Metazoa</taxon>
        <taxon>Ecdysozoa</taxon>
        <taxon>Arthropoda</taxon>
        <taxon>Hexapoda</taxon>
        <taxon>Insecta</taxon>
        <taxon>Pterygota</taxon>
        <taxon>Neoptera</taxon>
        <taxon>Paraneoptera</taxon>
        <taxon>Hemiptera</taxon>
        <taxon>Sternorrhyncha</taxon>
        <taxon>Aphidomorpha</taxon>
        <taxon>Aphidoidea</taxon>
        <taxon>Aphididae</taxon>
        <taxon>Aphidini</taxon>
        <taxon>Melanaphis</taxon>
    </lineage>
</organism>
<evidence type="ECO:0000313" key="3">
    <source>
        <dbReference type="EMBL" id="MBW17941.1"/>
    </source>
</evidence>
<dbReference type="OrthoDB" id="449062at2759"/>
<protein>
    <submittedName>
        <fullName evidence="3">Armadillo repeat-containing protein 6</fullName>
    </submittedName>
</protein>
<dbReference type="GeneID" id="112595440"/>
<dbReference type="AlphaFoldDB" id="A0A2H8TVV4"/>
<evidence type="ECO:0000256" key="1">
    <source>
        <dbReference type="ARBA" id="ARBA00022737"/>
    </source>
</evidence>
<dbReference type="InterPro" id="IPR011989">
    <property type="entry name" value="ARM-like"/>
</dbReference>
<dbReference type="RefSeq" id="XP_025196448.1">
    <property type="nucleotide sequence ID" value="XM_025340663.1"/>
</dbReference>
<accession>A0A2H8TVV4</accession>
<dbReference type="InterPro" id="IPR056597">
    <property type="entry name" value="ARM_LRRK2"/>
</dbReference>
<feature type="domain" description="LRRK2 ARM repeat" evidence="2">
    <location>
        <begin position="306"/>
        <end position="436"/>
    </location>
</feature>
<dbReference type="Pfam" id="PF23744">
    <property type="entry name" value="ARM_LRRK2"/>
    <property type="match status" value="1"/>
</dbReference>
<evidence type="ECO:0000259" key="2">
    <source>
        <dbReference type="Pfam" id="PF23744"/>
    </source>
</evidence>
<keyword evidence="1" id="KW-0677">Repeat</keyword>
<sequence length="457" mass="51653">MTMDQKTFDEAVNDTMDLLDMSYSEALKDTISQFQQLGMDMTGIKIDIEKATDPLSSALLKLKTYYETPLWDESIKEQIVSNLSIVEKHCKTQDGRRLSKLSGAYNIICGYLERLAELDVDQKAQFIKAFDSLLGGGQVVYGKALDIMVELLKSTKDEKVLLALLSWFKTISELEDEREELRIIGIGDIMKDILQSNSSNETVIIATCQLIRAQLREDNCSGDFSNAGERSRLFGCELLLPLLQLLNDDQIIELEEVTSEIFFTLATIIVRFEFCRKFNECGGLLRLKLAMDRHCTMRLNCQAFKLLKSLAGDDIVKDDIRKVGFFPLILSVLQRHINNKQLCIDAMKLLTALTLRSPQNSAELTQLGIAELIVQAMKVHSNDDKHQKHACTAVRNIVSRNRELASEFLAHNIESIIEKIISQYKNCEFEAKSALRDLGLDVSFKEQWTGTGQNLSS</sequence>
<dbReference type="SUPFAM" id="SSF48371">
    <property type="entry name" value="ARM repeat"/>
    <property type="match status" value="1"/>
</dbReference>
<reference evidence="3" key="1">
    <citation type="submission" date="2017-10" db="EMBL/GenBank/DDBJ databases">
        <title>Transcriptome Assembly of Sugarcane Aphid Adults.</title>
        <authorList>
            <person name="Scully E.D."/>
            <person name="Palmer N.A."/>
            <person name="Geib S.M."/>
            <person name="Sarath G."/>
            <person name="Sattler S.E."/>
        </authorList>
    </citation>
    <scope>NUCLEOTIDE SEQUENCE</scope>
    <source>
        <tissue evidence="3">Whole body</tissue>
    </source>
</reference>
<proteinExistence type="predicted"/>